<feature type="compositionally biased region" description="Low complexity" evidence="1">
    <location>
        <begin position="9"/>
        <end position="20"/>
    </location>
</feature>
<feature type="region of interest" description="Disordered" evidence="1">
    <location>
        <begin position="1"/>
        <end position="43"/>
    </location>
</feature>
<evidence type="ECO:0000313" key="3">
    <source>
        <dbReference type="EMBL" id="CRK47109.1"/>
    </source>
</evidence>
<dbReference type="Proteomes" id="UP000045706">
    <property type="component" value="Unassembled WGS sequence"/>
</dbReference>
<protein>
    <submittedName>
        <fullName evidence="3">Uncharacterized protein</fullName>
    </submittedName>
</protein>
<evidence type="ECO:0000313" key="2">
    <source>
        <dbReference type="EMBL" id="CRK35023.1"/>
    </source>
</evidence>
<evidence type="ECO:0000256" key="1">
    <source>
        <dbReference type="SAM" id="MobiDB-lite"/>
    </source>
</evidence>
<evidence type="ECO:0000313" key="5">
    <source>
        <dbReference type="Proteomes" id="UP000045706"/>
    </source>
</evidence>
<keyword evidence="4" id="KW-1185">Reference proteome</keyword>
<evidence type="ECO:0000313" key="4">
    <source>
        <dbReference type="Proteomes" id="UP000044602"/>
    </source>
</evidence>
<organism evidence="3 5">
    <name type="scientific">Verticillium longisporum</name>
    <name type="common">Verticillium dahliae var. longisporum</name>
    <dbReference type="NCBI Taxonomy" id="100787"/>
    <lineage>
        <taxon>Eukaryota</taxon>
        <taxon>Fungi</taxon>
        <taxon>Dikarya</taxon>
        <taxon>Ascomycota</taxon>
        <taxon>Pezizomycotina</taxon>
        <taxon>Sordariomycetes</taxon>
        <taxon>Hypocreomycetidae</taxon>
        <taxon>Glomerellales</taxon>
        <taxon>Plectosphaerellaceae</taxon>
        <taxon>Verticillium</taxon>
    </lineage>
</organism>
<sequence length="43" mass="4877">MRPRAAPRTSTSTLSMKTTSCRVPTRSPGPNSTSTRRMRNRRQ</sequence>
<dbReference type="EMBL" id="CVQH01023340">
    <property type="protein sequence ID" value="CRK35023.1"/>
    <property type="molecule type" value="Genomic_DNA"/>
</dbReference>
<proteinExistence type="predicted"/>
<gene>
    <name evidence="2" type="ORF">BN1708_019672</name>
    <name evidence="3" type="ORF">BN1723_020192</name>
</gene>
<name>A0A0G4NKZ5_VERLO</name>
<dbReference type="EMBL" id="CVQI01036206">
    <property type="protein sequence ID" value="CRK47109.1"/>
    <property type="molecule type" value="Genomic_DNA"/>
</dbReference>
<dbReference type="AlphaFoldDB" id="A0A0G4NKZ5"/>
<dbReference type="Proteomes" id="UP000044602">
    <property type="component" value="Unassembled WGS sequence"/>
</dbReference>
<accession>A0A0G4NKZ5</accession>
<reference evidence="4 5" key="1">
    <citation type="submission" date="2015-05" db="EMBL/GenBank/DDBJ databases">
        <authorList>
            <person name="Fogelqvist Johan"/>
        </authorList>
    </citation>
    <scope>NUCLEOTIDE SEQUENCE [LARGE SCALE GENOMIC DNA]</scope>
    <source>
        <strain evidence="2">VL1</strain>
        <strain evidence="3">VL2</strain>
    </source>
</reference>